<dbReference type="InterPro" id="IPR012340">
    <property type="entry name" value="NA-bd_OB-fold"/>
</dbReference>
<dbReference type="Gene3D" id="1.10.150.870">
    <property type="match status" value="1"/>
</dbReference>
<keyword evidence="7 14" id="KW-0548">Nucleotidyltransferase</keyword>
<evidence type="ECO:0000256" key="1">
    <source>
        <dbReference type="ARBA" id="ARBA00004496"/>
    </source>
</evidence>
<evidence type="ECO:0000256" key="5">
    <source>
        <dbReference type="ARBA" id="ARBA00022490"/>
    </source>
</evidence>
<dbReference type="Pfam" id="PF14579">
    <property type="entry name" value="HHH_6"/>
    <property type="match status" value="1"/>
</dbReference>
<evidence type="ECO:0000256" key="6">
    <source>
        <dbReference type="ARBA" id="ARBA00022679"/>
    </source>
</evidence>
<dbReference type="Proteomes" id="UP000526501">
    <property type="component" value="Unassembled WGS sequence"/>
</dbReference>
<evidence type="ECO:0000259" key="13">
    <source>
        <dbReference type="SMART" id="SM00481"/>
    </source>
</evidence>
<dbReference type="GO" id="GO:0006260">
    <property type="term" value="P:DNA replication"/>
    <property type="evidence" value="ECO:0007669"/>
    <property type="project" value="UniProtKB-KW"/>
</dbReference>
<organism evidence="14 15">
    <name type="scientific">Pelagicoccus albus</name>
    <dbReference type="NCBI Taxonomy" id="415222"/>
    <lineage>
        <taxon>Bacteria</taxon>
        <taxon>Pseudomonadati</taxon>
        <taxon>Verrucomicrobiota</taxon>
        <taxon>Opitutia</taxon>
        <taxon>Puniceicoccales</taxon>
        <taxon>Pelagicoccaceae</taxon>
        <taxon>Pelagicoccus</taxon>
    </lineage>
</organism>
<dbReference type="EC" id="2.7.7.7" evidence="3"/>
<proteinExistence type="inferred from homology"/>
<dbReference type="NCBIfam" id="NF004225">
    <property type="entry name" value="PRK05672.1"/>
    <property type="match status" value="1"/>
</dbReference>
<name>A0A7X1E9K4_9BACT</name>
<comment type="catalytic activity">
    <reaction evidence="12">
        <text>DNA(n) + a 2'-deoxyribonucleoside 5'-triphosphate = DNA(n+1) + diphosphate</text>
        <dbReference type="Rhea" id="RHEA:22508"/>
        <dbReference type="Rhea" id="RHEA-COMP:17339"/>
        <dbReference type="Rhea" id="RHEA-COMP:17340"/>
        <dbReference type="ChEBI" id="CHEBI:33019"/>
        <dbReference type="ChEBI" id="CHEBI:61560"/>
        <dbReference type="ChEBI" id="CHEBI:173112"/>
        <dbReference type="EC" id="2.7.7.7"/>
    </reaction>
</comment>
<dbReference type="SMART" id="SM00481">
    <property type="entry name" value="POLIIIAc"/>
    <property type="match status" value="1"/>
</dbReference>
<evidence type="ECO:0000313" key="15">
    <source>
        <dbReference type="Proteomes" id="UP000526501"/>
    </source>
</evidence>
<dbReference type="GO" id="GO:0006281">
    <property type="term" value="P:DNA repair"/>
    <property type="evidence" value="ECO:0007669"/>
    <property type="project" value="UniProtKB-KW"/>
</dbReference>
<dbReference type="Gene3D" id="2.40.50.140">
    <property type="entry name" value="Nucleic acid-binding proteins"/>
    <property type="match status" value="1"/>
</dbReference>
<dbReference type="InterPro" id="IPR004365">
    <property type="entry name" value="NA-bd_OB_tRNA"/>
</dbReference>
<dbReference type="InterPro" id="IPR004805">
    <property type="entry name" value="DnaE2/DnaE/PolC"/>
</dbReference>
<dbReference type="GO" id="GO:0008408">
    <property type="term" value="F:3'-5' exonuclease activity"/>
    <property type="evidence" value="ECO:0007669"/>
    <property type="project" value="InterPro"/>
</dbReference>
<evidence type="ECO:0000256" key="2">
    <source>
        <dbReference type="ARBA" id="ARBA00007391"/>
    </source>
</evidence>
<evidence type="ECO:0000256" key="3">
    <source>
        <dbReference type="ARBA" id="ARBA00012417"/>
    </source>
</evidence>
<keyword evidence="11" id="KW-0234">DNA repair</keyword>
<dbReference type="Gene3D" id="3.20.20.140">
    <property type="entry name" value="Metal-dependent hydrolases"/>
    <property type="match status" value="1"/>
</dbReference>
<dbReference type="InterPro" id="IPR003141">
    <property type="entry name" value="Pol/His_phosphatase_N"/>
</dbReference>
<dbReference type="Pfam" id="PF01336">
    <property type="entry name" value="tRNA_anti-codon"/>
    <property type="match status" value="1"/>
</dbReference>
<dbReference type="InterPro" id="IPR023073">
    <property type="entry name" value="DnaE2"/>
</dbReference>
<evidence type="ECO:0000256" key="8">
    <source>
        <dbReference type="ARBA" id="ARBA00022705"/>
    </source>
</evidence>
<comment type="subcellular location">
    <subcellularLocation>
        <location evidence="1">Cytoplasm</location>
    </subcellularLocation>
</comment>
<dbReference type="AlphaFoldDB" id="A0A7X1E9K4"/>
<dbReference type="InterPro" id="IPR040982">
    <property type="entry name" value="DNA_pol3_finger"/>
</dbReference>
<dbReference type="SUPFAM" id="SSF89550">
    <property type="entry name" value="PHP domain-like"/>
    <property type="match status" value="1"/>
</dbReference>
<dbReference type="PANTHER" id="PTHR32294:SF4">
    <property type="entry name" value="ERROR-PRONE DNA POLYMERASE"/>
    <property type="match status" value="1"/>
</dbReference>
<evidence type="ECO:0000256" key="7">
    <source>
        <dbReference type="ARBA" id="ARBA00022695"/>
    </source>
</evidence>
<dbReference type="HAMAP" id="MF_01902">
    <property type="entry name" value="DNApol_error_prone"/>
    <property type="match status" value="1"/>
</dbReference>
<evidence type="ECO:0000256" key="10">
    <source>
        <dbReference type="ARBA" id="ARBA00022932"/>
    </source>
</evidence>
<keyword evidence="9" id="KW-0227">DNA damage</keyword>
<keyword evidence="8" id="KW-0235">DNA replication</keyword>
<keyword evidence="15" id="KW-1185">Reference proteome</keyword>
<comment type="caution">
    <text evidence="14">The sequence shown here is derived from an EMBL/GenBank/DDBJ whole genome shotgun (WGS) entry which is preliminary data.</text>
</comment>
<dbReference type="PANTHER" id="PTHR32294">
    <property type="entry name" value="DNA POLYMERASE III SUBUNIT ALPHA"/>
    <property type="match status" value="1"/>
</dbReference>
<comment type="similarity">
    <text evidence="2">Belongs to the DNA polymerase type-C family. DnaE2 subfamily.</text>
</comment>
<keyword evidence="6 14" id="KW-0808">Transferase</keyword>
<dbReference type="CDD" id="cd04485">
    <property type="entry name" value="DnaE_OBF"/>
    <property type="match status" value="1"/>
</dbReference>
<dbReference type="GO" id="GO:0005737">
    <property type="term" value="C:cytoplasm"/>
    <property type="evidence" value="ECO:0007669"/>
    <property type="project" value="UniProtKB-SubCell"/>
</dbReference>
<dbReference type="EMBL" id="JACHVC010000007">
    <property type="protein sequence ID" value="MBC2605872.1"/>
    <property type="molecule type" value="Genomic_DNA"/>
</dbReference>
<dbReference type="InterPro" id="IPR029460">
    <property type="entry name" value="DNAPol_HHH"/>
</dbReference>
<evidence type="ECO:0000256" key="12">
    <source>
        <dbReference type="ARBA" id="ARBA00049244"/>
    </source>
</evidence>
<evidence type="ECO:0000256" key="9">
    <source>
        <dbReference type="ARBA" id="ARBA00022763"/>
    </source>
</evidence>
<dbReference type="NCBIfam" id="TIGR00594">
    <property type="entry name" value="polc"/>
    <property type="match status" value="1"/>
</dbReference>
<keyword evidence="10" id="KW-0239">DNA-directed DNA polymerase</keyword>
<dbReference type="InterPro" id="IPR016195">
    <property type="entry name" value="Pol/histidinol_Pase-like"/>
</dbReference>
<dbReference type="GO" id="GO:0003676">
    <property type="term" value="F:nucleic acid binding"/>
    <property type="evidence" value="ECO:0007669"/>
    <property type="project" value="InterPro"/>
</dbReference>
<reference evidence="14 15" key="1">
    <citation type="submission" date="2020-07" db="EMBL/GenBank/DDBJ databases">
        <authorList>
            <person name="Feng X."/>
        </authorList>
    </citation>
    <scope>NUCLEOTIDE SEQUENCE [LARGE SCALE GENOMIC DNA]</scope>
    <source>
        <strain evidence="14 15">JCM23202</strain>
    </source>
</reference>
<dbReference type="Pfam" id="PF02811">
    <property type="entry name" value="PHP"/>
    <property type="match status" value="1"/>
</dbReference>
<dbReference type="Pfam" id="PF07733">
    <property type="entry name" value="DNA_pol3_alpha"/>
    <property type="match status" value="1"/>
</dbReference>
<evidence type="ECO:0000256" key="11">
    <source>
        <dbReference type="ARBA" id="ARBA00023204"/>
    </source>
</evidence>
<gene>
    <name evidence="14" type="ORF">H5P27_07430</name>
</gene>
<dbReference type="InterPro" id="IPR004013">
    <property type="entry name" value="PHP_dom"/>
</dbReference>
<accession>A0A7X1E9K4</accession>
<keyword evidence="5" id="KW-0963">Cytoplasm</keyword>
<dbReference type="InterPro" id="IPR011708">
    <property type="entry name" value="DNA_pol3_alpha_NTPase_dom"/>
</dbReference>
<feature type="domain" description="Polymerase/histidinol phosphatase N-terminal" evidence="13">
    <location>
        <begin position="6"/>
        <end position="73"/>
    </location>
</feature>
<dbReference type="Pfam" id="PF17657">
    <property type="entry name" value="DNA_pol3_finger"/>
    <property type="match status" value="1"/>
</dbReference>
<protein>
    <recommendedName>
        <fullName evidence="4">Error-prone DNA polymerase</fullName>
        <ecNumber evidence="3">2.7.7.7</ecNumber>
    </recommendedName>
</protein>
<evidence type="ECO:0000256" key="4">
    <source>
        <dbReference type="ARBA" id="ARBA00017273"/>
    </source>
</evidence>
<dbReference type="GO" id="GO:0003887">
    <property type="term" value="F:DNA-directed DNA polymerase activity"/>
    <property type="evidence" value="ECO:0007669"/>
    <property type="project" value="UniProtKB-KW"/>
</dbReference>
<evidence type="ECO:0000313" key="14">
    <source>
        <dbReference type="EMBL" id="MBC2605872.1"/>
    </source>
</evidence>
<sequence length="1066" mass="118486">MSEGYVELHGRSAFSFLRGASQPDELAEACADRGVAAMAVCDRGGVYGSARFHSACRELGVRGIVGCELPMADGTNLPVIVKTRAGYQGLCRLLSDMHLGKVDSNDGFATKVAPTKKGEGRLEWADLEGRVDGLVALTGDEEGVLHQYWINGDKDAMVQRVAGLREVFGSGNVYVELQLRHERGEERLVSALKDLAAAERLPLVATNGVNYARPVGRALMDVFTCLREKVKLDEAGSLLSRNGQRFVKAPEAMRYLFRDIPEAIDNTLRIAEQVEFGLENLGYEFPRYEVPRGESMDTYLRKVVWAGARKRYRGEPNKKTRGQMEHELAVIAKLGFSGYFLIVWDLVNFCRDNGIMAQGRGSAANSVVCFCLEITPVDPVGAGLLFERFLNEERRSWPDIDIDLPSGERREMVIQEVYRRYGRHGAAMTANVITYRRKSAAREIGKVLGFEEEFLGRFSSLFGSHNYSHGVGFEEQLTQSGIAKEHPRAEALSKLCLQVLGMPRHLGQHSGGMVICQGALDTVVPLEPAAMPGRSVCQWDKNDCEDLGIVKVDLLGLGMMAVMQDTIECLNRKGVDIDMARVPQDDTATFEMMQRADTVGVFQIESRAQIATLPRMKPKCFYDVVVEVGIIRPGPIQGKMVHPYLERREDPSKIEYIDSRLEEVLERTLGVALFQEQILKVAMVMADFSGAEAEELRRAVSTFSTNEKRMNKVMGKLVNAMRSKGVEESKVKSVVQSVSSFAHYGFPESHAISFGLLAYVSTYLKCHYAEEFFAGLLNNQPMGFYSPATLIQDAKRRGIRIRPVCVQESNWECVASWENAGRGEGASLGLRRPGELRLGLVMVKGISRAKGKAMVVERGKKGFRSLKDFRFRCRFNREELRQLASIGALNCFCGDRRTALWEIETLLDEDDLFANVEELEDEELSPLEVMTHLERLQADYEGVGVTVGAHPMASLRKGLAGVWRAQDLDTTHNGARVRIAGQVICRQRPGTAKGFVFISLEDETGISNTIVLPQLFEKSRLTITQEKFLTISGVLQRQKGVTHVKADKIEALVAGGMPAARSYDFH</sequence>